<dbReference type="Pfam" id="PF00651">
    <property type="entry name" value="BTB"/>
    <property type="match status" value="1"/>
</dbReference>
<feature type="region of interest" description="Disordered" evidence="3">
    <location>
        <begin position="1"/>
        <end position="25"/>
    </location>
</feature>
<feature type="repeat" description="ARM" evidence="2">
    <location>
        <begin position="195"/>
        <end position="237"/>
    </location>
</feature>
<dbReference type="SMART" id="SM00185">
    <property type="entry name" value="ARM"/>
    <property type="match status" value="8"/>
</dbReference>
<dbReference type="Pfam" id="PF13513">
    <property type="entry name" value="HEAT_EZ"/>
    <property type="match status" value="1"/>
</dbReference>
<dbReference type="SUPFAM" id="SSF54695">
    <property type="entry name" value="POZ domain"/>
    <property type="match status" value="1"/>
</dbReference>
<feature type="repeat" description="ARM" evidence="2">
    <location>
        <begin position="144"/>
        <end position="195"/>
    </location>
</feature>
<evidence type="ECO:0000256" key="1">
    <source>
        <dbReference type="ARBA" id="ARBA00004906"/>
    </source>
</evidence>
<proteinExistence type="predicted"/>
<dbReference type="Gene3D" id="3.30.710.10">
    <property type="entry name" value="Potassium Channel Kv1.1, Chain A"/>
    <property type="match status" value="1"/>
</dbReference>
<dbReference type="PROSITE" id="PS50176">
    <property type="entry name" value="ARM_REPEAT"/>
    <property type="match status" value="5"/>
</dbReference>
<sequence>MSASSDTERKGHKRKLADTLGPSALQREDLSAESVGCQAQRLTFALEEALRQGPDQADRATLRRAAHSLAELSKNEELVDLVVECGAIGATVPLLSFFHRQAEDCSMEPSTSRCSGEEVEKEACFVLGLLAIKQEHQHRIADAGALPGLVNLLRQYAPLSPPSSVAASVIRRAADAITNLAHENGIIKSRVRSEGGIPPLVTLLESLDTKVARAAAGALRTLAFKNEENKNQIVECGALPTLIQMLRSDDVGLHYEAVGVIGNLVHSSQHIKRRVLDDGALQPVIGLLSSKCHESQREAALLLGQFATAEPDYKAKIVQRGAVPPLIVMLRAPDAALKEMAAFALGRLAQNQDNQAGIVQNGGLDPLIDLVESHAESLQHNAAFALYGLADNPDNIAGIIKAGGAQRLQNAELIAQASKDCVQKTVKRLEDKLQGKVLKQALYCMHSTDKMMQERTVTALARLAQAGDLQNIFIKRQGLEILMSLVIDHGADPDSQREAAGALLELVKKSRSVAPVDCVPVPQRPQVYLGEQYVNNPMLSDVTFLVEGRQFHAHRIALLASSDTFRAMFDGNYIEKDASSIPIPNIRYAVFRAMMLCIYTGVCEVKPDMAVEVLQAADQYMLEGLKRLCEQAIGNSLTTSSLEGMWELSEQFNAPALGQQCVVFALQNYETITAEKGSAMSPCQGVVAFANMLDRMSDALKDHITDQLAKHAAQDTTS</sequence>
<dbReference type="InterPro" id="IPR000225">
    <property type="entry name" value="Armadillo"/>
</dbReference>
<protein>
    <recommendedName>
        <fullName evidence="4">BTB domain-containing protein</fullName>
    </recommendedName>
</protein>
<feature type="repeat" description="ARM" evidence="2">
    <location>
        <begin position="362"/>
        <end position="404"/>
    </location>
</feature>
<feature type="repeat" description="ARM" evidence="2">
    <location>
        <begin position="321"/>
        <end position="363"/>
    </location>
</feature>
<comment type="pathway">
    <text evidence="1">Protein modification; protein ubiquitination.</text>
</comment>
<dbReference type="Proteomes" id="UP001438707">
    <property type="component" value="Unassembled WGS sequence"/>
</dbReference>
<feature type="domain" description="BTB" evidence="4">
    <location>
        <begin position="540"/>
        <end position="607"/>
    </location>
</feature>
<evidence type="ECO:0000313" key="5">
    <source>
        <dbReference type="EMBL" id="KAK9837656.1"/>
    </source>
</evidence>
<evidence type="ECO:0000256" key="2">
    <source>
        <dbReference type="PROSITE-ProRule" id="PRU00259"/>
    </source>
</evidence>
<dbReference type="InterPro" id="IPR011333">
    <property type="entry name" value="SKP1/BTB/POZ_sf"/>
</dbReference>
<dbReference type="SMART" id="SM00225">
    <property type="entry name" value="BTB"/>
    <property type="match status" value="1"/>
</dbReference>
<dbReference type="Pfam" id="PF00514">
    <property type="entry name" value="Arm"/>
    <property type="match status" value="2"/>
</dbReference>
<dbReference type="InterPro" id="IPR000210">
    <property type="entry name" value="BTB/POZ_dom"/>
</dbReference>
<comment type="caution">
    <text evidence="5">The sequence shown here is derived from an EMBL/GenBank/DDBJ whole genome shotgun (WGS) entry which is preliminary data.</text>
</comment>
<evidence type="ECO:0000313" key="6">
    <source>
        <dbReference type="Proteomes" id="UP001438707"/>
    </source>
</evidence>
<name>A0AAW1RX24_9CHLO</name>
<dbReference type="PANTHER" id="PTHR46710:SF1">
    <property type="entry name" value="ARM REPEAT PROTEIN INTERACTING WITH ABF2"/>
    <property type="match status" value="1"/>
</dbReference>
<accession>A0AAW1RX24</accession>
<dbReference type="PANTHER" id="PTHR46710">
    <property type="entry name" value="ARM REPEAT PROTEIN INTERACTING WITH ABF2"/>
    <property type="match status" value="1"/>
</dbReference>
<dbReference type="InterPro" id="IPR016024">
    <property type="entry name" value="ARM-type_fold"/>
</dbReference>
<dbReference type="Gene3D" id="1.25.10.10">
    <property type="entry name" value="Leucine-rich Repeat Variant"/>
    <property type="match status" value="4"/>
</dbReference>
<organism evidence="5 6">
    <name type="scientific">Apatococcus lobatus</name>
    <dbReference type="NCBI Taxonomy" id="904363"/>
    <lineage>
        <taxon>Eukaryota</taxon>
        <taxon>Viridiplantae</taxon>
        <taxon>Chlorophyta</taxon>
        <taxon>core chlorophytes</taxon>
        <taxon>Trebouxiophyceae</taxon>
        <taxon>Chlorellales</taxon>
        <taxon>Chlorellaceae</taxon>
        <taxon>Apatococcus</taxon>
    </lineage>
</organism>
<dbReference type="InterPro" id="IPR044282">
    <property type="entry name" value="ABAP1/ARIA"/>
</dbReference>
<dbReference type="InterPro" id="IPR011989">
    <property type="entry name" value="ARM-like"/>
</dbReference>
<reference evidence="5 6" key="1">
    <citation type="journal article" date="2024" name="Nat. Commun.">
        <title>Phylogenomics reveals the evolutionary origins of lichenization in chlorophyte algae.</title>
        <authorList>
            <person name="Puginier C."/>
            <person name="Libourel C."/>
            <person name="Otte J."/>
            <person name="Skaloud P."/>
            <person name="Haon M."/>
            <person name="Grisel S."/>
            <person name="Petersen M."/>
            <person name="Berrin J.G."/>
            <person name="Delaux P.M."/>
            <person name="Dal Grande F."/>
            <person name="Keller J."/>
        </authorList>
    </citation>
    <scope>NUCLEOTIDE SEQUENCE [LARGE SCALE GENOMIC DNA]</scope>
    <source>
        <strain evidence="5 6">SAG 2145</strain>
    </source>
</reference>
<dbReference type="AlphaFoldDB" id="A0AAW1RX24"/>
<dbReference type="EMBL" id="JALJOS010000006">
    <property type="protein sequence ID" value="KAK9837656.1"/>
    <property type="molecule type" value="Genomic_DNA"/>
</dbReference>
<gene>
    <name evidence="5" type="ORF">WJX74_002266</name>
</gene>
<dbReference type="SUPFAM" id="SSF48371">
    <property type="entry name" value="ARM repeat"/>
    <property type="match status" value="1"/>
</dbReference>
<evidence type="ECO:0000256" key="3">
    <source>
        <dbReference type="SAM" id="MobiDB-lite"/>
    </source>
</evidence>
<keyword evidence="6" id="KW-1185">Reference proteome</keyword>
<dbReference type="PROSITE" id="PS50097">
    <property type="entry name" value="BTB"/>
    <property type="match status" value="1"/>
</dbReference>
<evidence type="ECO:0000259" key="4">
    <source>
        <dbReference type="PROSITE" id="PS50097"/>
    </source>
</evidence>
<feature type="repeat" description="ARM" evidence="2">
    <location>
        <begin position="237"/>
        <end position="279"/>
    </location>
</feature>